<evidence type="ECO:0000313" key="4">
    <source>
        <dbReference type="Proteomes" id="UP000236584"/>
    </source>
</evidence>
<dbReference type="GeneID" id="35590808"/>
<keyword evidence="4" id="KW-1185">Reference proteome</keyword>
<dbReference type="AlphaFoldDB" id="A0A2I8VF66"/>
<reference evidence="3 4" key="1">
    <citation type="submission" date="2018-01" db="EMBL/GenBank/DDBJ databases">
        <title>Complete genome sequence of Salinigranum rubrum GX10T, an extremely halophilic archaeon isolated from a marine solar saltern.</title>
        <authorList>
            <person name="Han S."/>
        </authorList>
    </citation>
    <scope>NUCLEOTIDE SEQUENCE [LARGE SCALE GENOMIC DNA]</scope>
    <source>
        <strain evidence="3 4">GX10</strain>
    </source>
</reference>
<dbReference type="InterPro" id="IPR029063">
    <property type="entry name" value="SAM-dependent_MTases_sf"/>
</dbReference>
<evidence type="ECO:0000256" key="1">
    <source>
        <dbReference type="ARBA" id="ARBA00006969"/>
    </source>
</evidence>
<sequence length="145" mass="15714">MTRRTTAALADYLSRYGRVVEVGIGRRTDVAATLVDRGTEVTATDVHPRPVPDGVRFVRDDIVVRAERDAPPGPPYAVDAVYALNLPPELHRPTRDVAHAAGADFLFTTLGGDPPTVPVERVTLDTEAGVETLYVSRHDGSKTVR</sequence>
<dbReference type="Proteomes" id="UP000236584">
    <property type="component" value="Chromosome"/>
</dbReference>
<evidence type="ECO:0000313" key="3">
    <source>
        <dbReference type="EMBL" id="AUV80572.1"/>
    </source>
</evidence>
<gene>
    <name evidence="3" type="ORF">C2R22_01925</name>
</gene>
<evidence type="ECO:0000256" key="2">
    <source>
        <dbReference type="HAMAP-Rule" id="MF_00341"/>
    </source>
</evidence>
<dbReference type="OrthoDB" id="59816at2157"/>
<comment type="similarity">
    <text evidence="1 2">Belongs to the UPF0146 family.</text>
</comment>
<dbReference type="Gene3D" id="3.40.50.150">
    <property type="entry name" value="Vaccinia Virus protein VP39"/>
    <property type="match status" value="1"/>
</dbReference>
<dbReference type="Pfam" id="PF03686">
    <property type="entry name" value="UPF0146"/>
    <property type="match status" value="1"/>
</dbReference>
<dbReference type="InterPro" id="IPR005353">
    <property type="entry name" value="UPF0146"/>
</dbReference>
<dbReference type="RefSeq" id="WP_103424080.1">
    <property type="nucleotide sequence ID" value="NZ_CP026309.1"/>
</dbReference>
<dbReference type="HAMAP" id="MF_00341">
    <property type="entry name" value="UPF0146"/>
    <property type="match status" value="1"/>
</dbReference>
<name>A0A2I8VF66_9EURY</name>
<dbReference type="KEGG" id="srub:C2R22_01925"/>
<organism evidence="3 4">
    <name type="scientific">Salinigranum rubrum</name>
    <dbReference type="NCBI Taxonomy" id="755307"/>
    <lineage>
        <taxon>Archaea</taxon>
        <taxon>Methanobacteriati</taxon>
        <taxon>Methanobacteriota</taxon>
        <taxon>Stenosarchaea group</taxon>
        <taxon>Halobacteria</taxon>
        <taxon>Halobacteriales</taxon>
        <taxon>Haloferacaceae</taxon>
        <taxon>Salinigranum</taxon>
    </lineage>
</organism>
<protein>
    <recommendedName>
        <fullName evidence="2">UPF0146 protein C2R22_01925</fullName>
    </recommendedName>
</protein>
<accession>A0A2I8VF66</accession>
<dbReference type="EMBL" id="CP026309">
    <property type="protein sequence ID" value="AUV80572.1"/>
    <property type="molecule type" value="Genomic_DNA"/>
</dbReference>
<proteinExistence type="inferred from homology"/>